<sequence>METYIIIGGICAVLLVGIHFLRSYLSGTKCLLRQRLDGKVIVLICESLDLASIPSIKNFAERLSQREPVIHMLINNAGVMIADFELTEYGFEKNMGVNHLGHFLLTHLLIPRLCAASGAKVINVSSDSHYFSRINIRDLNKPMHGSYYAHSKLAMVIHARELSRRYANQGLTAVSLHPGLVGTELFRQSNIYNAS</sequence>
<evidence type="ECO:0000256" key="1">
    <source>
        <dbReference type="ARBA" id="ARBA00023002"/>
    </source>
</evidence>
<name>A0A183BCR2_9TREM</name>
<organism evidence="5">
    <name type="scientific">Echinostoma caproni</name>
    <dbReference type="NCBI Taxonomy" id="27848"/>
    <lineage>
        <taxon>Eukaryota</taxon>
        <taxon>Metazoa</taxon>
        <taxon>Spiralia</taxon>
        <taxon>Lophotrochozoa</taxon>
        <taxon>Platyhelminthes</taxon>
        <taxon>Trematoda</taxon>
        <taxon>Digenea</taxon>
        <taxon>Plagiorchiida</taxon>
        <taxon>Echinostomata</taxon>
        <taxon>Echinostomatoidea</taxon>
        <taxon>Echinostomatidae</taxon>
        <taxon>Echinostoma</taxon>
    </lineage>
</organism>
<dbReference type="PANTHER" id="PTHR43157:SF31">
    <property type="entry name" value="PHOSPHATIDYLINOSITOL-GLYCAN BIOSYNTHESIS CLASS F PROTEIN"/>
    <property type="match status" value="1"/>
</dbReference>
<reference evidence="3 4" key="2">
    <citation type="submission" date="2018-11" db="EMBL/GenBank/DDBJ databases">
        <authorList>
            <consortium name="Pathogen Informatics"/>
        </authorList>
    </citation>
    <scope>NUCLEOTIDE SEQUENCE [LARGE SCALE GENOMIC DNA]</scope>
    <source>
        <strain evidence="3 4">Egypt</strain>
    </source>
</reference>
<evidence type="ECO:0000256" key="2">
    <source>
        <dbReference type="SAM" id="Phobius"/>
    </source>
</evidence>
<proteinExistence type="predicted"/>
<dbReference type="SUPFAM" id="SSF51735">
    <property type="entry name" value="NAD(P)-binding Rossmann-fold domains"/>
    <property type="match status" value="1"/>
</dbReference>
<reference evidence="5" key="1">
    <citation type="submission" date="2016-06" db="UniProtKB">
        <authorList>
            <consortium name="WormBaseParasite"/>
        </authorList>
    </citation>
    <scope>IDENTIFICATION</scope>
</reference>
<dbReference type="Gene3D" id="3.40.50.720">
    <property type="entry name" value="NAD(P)-binding Rossmann-like Domain"/>
    <property type="match status" value="1"/>
</dbReference>
<dbReference type="GO" id="GO:0016491">
    <property type="term" value="F:oxidoreductase activity"/>
    <property type="evidence" value="ECO:0007669"/>
    <property type="project" value="UniProtKB-KW"/>
</dbReference>
<keyword evidence="2" id="KW-0472">Membrane</keyword>
<dbReference type="InterPro" id="IPR002347">
    <property type="entry name" value="SDR_fam"/>
</dbReference>
<dbReference type="InterPro" id="IPR036291">
    <property type="entry name" value="NAD(P)-bd_dom_sf"/>
</dbReference>
<evidence type="ECO:0000313" key="5">
    <source>
        <dbReference type="WBParaSite" id="ECPE_0001704101-mRNA-1"/>
    </source>
</evidence>
<keyword evidence="2" id="KW-1133">Transmembrane helix</keyword>
<dbReference type="Proteomes" id="UP000272942">
    <property type="component" value="Unassembled WGS sequence"/>
</dbReference>
<dbReference type="PRINTS" id="PR00081">
    <property type="entry name" value="GDHRDH"/>
</dbReference>
<dbReference type="Pfam" id="PF00106">
    <property type="entry name" value="adh_short"/>
    <property type="match status" value="1"/>
</dbReference>
<evidence type="ECO:0000313" key="4">
    <source>
        <dbReference type="Proteomes" id="UP000272942"/>
    </source>
</evidence>
<keyword evidence="2" id="KW-0812">Transmembrane</keyword>
<dbReference type="EMBL" id="UZAN01066933">
    <property type="protein sequence ID" value="VDP94272.1"/>
    <property type="molecule type" value="Genomic_DNA"/>
</dbReference>
<gene>
    <name evidence="3" type="ORF">ECPE_LOCUS16998</name>
</gene>
<dbReference type="OrthoDB" id="191139at2759"/>
<feature type="transmembrane region" description="Helical" evidence="2">
    <location>
        <begin position="6"/>
        <end position="25"/>
    </location>
</feature>
<dbReference type="WBParaSite" id="ECPE_0001704101-mRNA-1">
    <property type="protein sequence ID" value="ECPE_0001704101-mRNA-1"/>
    <property type="gene ID" value="ECPE_0001704101"/>
</dbReference>
<keyword evidence="1" id="KW-0560">Oxidoreductase</keyword>
<accession>A0A183BCR2</accession>
<keyword evidence="4" id="KW-1185">Reference proteome</keyword>
<evidence type="ECO:0000313" key="3">
    <source>
        <dbReference type="EMBL" id="VDP94272.1"/>
    </source>
</evidence>
<dbReference type="AlphaFoldDB" id="A0A183BCR2"/>
<protein>
    <submittedName>
        <fullName evidence="5">Short-chain dehydrogenase</fullName>
    </submittedName>
</protein>
<dbReference type="PANTHER" id="PTHR43157">
    <property type="entry name" value="PHOSPHATIDYLINOSITOL-GLYCAN BIOSYNTHESIS CLASS F PROTEIN-RELATED"/>
    <property type="match status" value="1"/>
</dbReference>